<organism evidence="5 6">
    <name type="scientific">Cupriavidus numazuensis</name>
    <dbReference type="NCBI Taxonomy" id="221992"/>
    <lineage>
        <taxon>Bacteria</taxon>
        <taxon>Pseudomonadati</taxon>
        <taxon>Pseudomonadota</taxon>
        <taxon>Betaproteobacteria</taxon>
        <taxon>Burkholderiales</taxon>
        <taxon>Burkholderiaceae</taxon>
        <taxon>Cupriavidus</taxon>
    </lineage>
</organism>
<sequence length="221" mass="24089">MSKLMPQDPLAALDGQQGFNPPRYGRAGRTTEALLQAGRELLRERALDSITNQEICAAAHVTTGAFYGRFKSKQAFFEALQAVMAEDIDGRMAACLAVVEASDGDLQAGVRALLSEVRRGALRHQGVLRATIMEINGKAWQGVKQRRAGFVESAVPVLVALYGEEQGKGDPEALRRRIRIAFQFAIGSIINAILNNPGPLRLSSAEFDEELTRAFCAYLRA</sequence>
<accession>A0ABN7QHG5</accession>
<dbReference type="Proteomes" id="UP000672657">
    <property type="component" value="Unassembled WGS sequence"/>
</dbReference>
<reference evidence="5 6" key="1">
    <citation type="submission" date="2021-03" db="EMBL/GenBank/DDBJ databases">
        <authorList>
            <person name="Peeters C."/>
        </authorList>
    </citation>
    <scope>NUCLEOTIDE SEQUENCE [LARGE SCALE GENOMIC DNA]</scope>
    <source>
        <strain evidence="5 6">LMG 26411</strain>
    </source>
</reference>
<comment type="caution">
    <text evidence="5">The sequence shown here is derived from an EMBL/GenBank/DDBJ whole genome shotgun (WGS) entry which is preliminary data.</text>
</comment>
<keyword evidence="1 2" id="KW-0238">DNA-binding</keyword>
<name>A0ABN7QHG5_9BURK</name>
<dbReference type="Pfam" id="PF00440">
    <property type="entry name" value="TetR_N"/>
    <property type="match status" value="1"/>
</dbReference>
<dbReference type="PANTHER" id="PTHR30055:SF146">
    <property type="entry name" value="HTH-TYPE TRANSCRIPTIONAL DUAL REGULATOR CECR"/>
    <property type="match status" value="1"/>
</dbReference>
<dbReference type="Gene3D" id="1.10.357.10">
    <property type="entry name" value="Tetracycline Repressor, domain 2"/>
    <property type="match status" value="1"/>
</dbReference>
<dbReference type="PROSITE" id="PS50977">
    <property type="entry name" value="HTH_TETR_2"/>
    <property type="match status" value="1"/>
</dbReference>
<protein>
    <recommendedName>
        <fullName evidence="4">HTH tetR-type domain-containing protein</fullName>
    </recommendedName>
</protein>
<evidence type="ECO:0000259" key="4">
    <source>
        <dbReference type="PROSITE" id="PS50977"/>
    </source>
</evidence>
<dbReference type="InterPro" id="IPR009057">
    <property type="entry name" value="Homeodomain-like_sf"/>
</dbReference>
<dbReference type="InterPro" id="IPR050109">
    <property type="entry name" value="HTH-type_TetR-like_transc_reg"/>
</dbReference>
<evidence type="ECO:0000256" key="1">
    <source>
        <dbReference type="ARBA" id="ARBA00023125"/>
    </source>
</evidence>
<dbReference type="SUPFAM" id="SSF46689">
    <property type="entry name" value="Homeodomain-like"/>
    <property type="match status" value="1"/>
</dbReference>
<dbReference type="EMBL" id="CAJPVI010000072">
    <property type="protein sequence ID" value="CAG2160154.1"/>
    <property type="molecule type" value="Genomic_DNA"/>
</dbReference>
<evidence type="ECO:0000256" key="3">
    <source>
        <dbReference type="SAM" id="MobiDB-lite"/>
    </source>
</evidence>
<dbReference type="PANTHER" id="PTHR30055">
    <property type="entry name" value="HTH-TYPE TRANSCRIPTIONAL REGULATOR RUTR"/>
    <property type="match status" value="1"/>
</dbReference>
<gene>
    <name evidence="5" type="ORF">LMG26411_07260</name>
</gene>
<evidence type="ECO:0000313" key="5">
    <source>
        <dbReference type="EMBL" id="CAG2160154.1"/>
    </source>
</evidence>
<feature type="region of interest" description="Disordered" evidence="3">
    <location>
        <begin position="1"/>
        <end position="26"/>
    </location>
</feature>
<keyword evidence="6" id="KW-1185">Reference proteome</keyword>
<proteinExistence type="predicted"/>
<evidence type="ECO:0000256" key="2">
    <source>
        <dbReference type="PROSITE-ProRule" id="PRU00335"/>
    </source>
</evidence>
<evidence type="ECO:0000313" key="6">
    <source>
        <dbReference type="Proteomes" id="UP000672657"/>
    </source>
</evidence>
<feature type="domain" description="HTH tetR-type" evidence="4">
    <location>
        <begin position="28"/>
        <end position="88"/>
    </location>
</feature>
<feature type="DNA-binding region" description="H-T-H motif" evidence="2">
    <location>
        <begin position="51"/>
        <end position="70"/>
    </location>
</feature>
<dbReference type="InterPro" id="IPR001647">
    <property type="entry name" value="HTH_TetR"/>
</dbReference>